<dbReference type="EMBL" id="JAPEUY010000016">
    <property type="protein sequence ID" value="KAJ4365022.1"/>
    <property type="molecule type" value="Genomic_DNA"/>
</dbReference>
<dbReference type="GO" id="GO:0016491">
    <property type="term" value="F:oxidoreductase activity"/>
    <property type="evidence" value="ECO:0007669"/>
    <property type="project" value="InterPro"/>
</dbReference>
<dbReference type="Proteomes" id="UP001140560">
    <property type="component" value="Unassembled WGS sequence"/>
</dbReference>
<dbReference type="PROSITE" id="PS00498">
    <property type="entry name" value="TYROSINASE_2"/>
    <property type="match status" value="1"/>
</dbReference>
<dbReference type="AlphaFoldDB" id="A0A9W8Y3W7"/>
<evidence type="ECO:0000313" key="4">
    <source>
        <dbReference type="EMBL" id="KAJ4365022.1"/>
    </source>
</evidence>
<dbReference type="InterPro" id="IPR008922">
    <property type="entry name" value="Di-copper_centre_dom_sf"/>
</dbReference>
<keyword evidence="2" id="KW-0186">Copper</keyword>
<dbReference type="PANTHER" id="PTHR11474:SF126">
    <property type="entry name" value="TYROSINASE-LIKE PROTEIN TYR-1-RELATED"/>
    <property type="match status" value="1"/>
</dbReference>
<comment type="caution">
    <text evidence="4">The sequence shown here is derived from an EMBL/GenBank/DDBJ whole genome shotgun (WGS) entry which is preliminary data.</text>
</comment>
<proteinExistence type="predicted"/>
<dbReference type="Pfam" id="PF00264">
    <property type="entry name" value="Tyrosinase"/>
    <property type="match status" value="1"/>
</dbReference>
<dbReference type="OrthoDB" id="6132182at2759"/>
<keyword evidence="5" id="KW-1185">Reference proteome</keyword>
<dbReference type="InterPro" id="IPR002227">
    <property type="entry name" value="Tyrosinase_Cu-bd"/>
</dbReference>
<dbReference type="SUPFAM" id="SSF48056">
    <property type="entry name" value="Di-copper centre-containing domain"/>
    <property type="match status" value="1"/>
</dbReference>
<name>A0A9W8Y3W7_9PLEO</name>
<protein>
    <submittedName>
        <fullName evidence="4">Oligosaccharide translocation protein rft1</fullName>
    </submittedName>
</protein>
<feature type="domain" description="Tyrosinase copper-binding" evidence="3">
    <location>
        <begin position="169"/>
        <end position="180"/>
    </location>
</feature>
<organism evidence="4 5">
    <name type="scientific">Neocucurbitaria cava</name>
    <dbReference type="NCBI Taxonomy" id="798079"/>
    <lineage>
        <taxon>Eukaryota</taxon>
        <taxon>Fungi</taxon>
        <taxon>Dikarya</taxon>
        <taxon>Ascomycota</taxon>
        <taxon>Pezizomycotina</taxon>
        <taxon>Dothideomycetes</taxon>
        <taxon>Pleosporomycetidae</taxon>
        <taxon>Pleosporales</taxon>
        <taxon>Pleosporineae</taxon>
        <taxon>Cucurbitariaceae</taxon>
        <taxon>Neocucurbitaria</taxon>
    </lineage>
</organism>
<evidence type="ECO:0000256" key="1">
    <source>
        <dbReference type="ARBA" id="ARBA00022723"/>
    </source>
</evidence>
<reference evidence="4" key="1">
    <citation type="submission" date="2022-10" db="EMBL/GenBank/DDBJ databases">
        <title>Tapping the CABI collections for fungal endophytes: first genome assemblies for Collariella, Neodidymelliopsis, Ascochyta clinopodiicola, Didymella pomorum, Didymosphaeria variabile, Neocosmospora piperis and Neocucurbitaria cava.</title>
        <authorList>
            <person name="Hill R."/>
        </authorList>
    </citation>
    <scope>NUCLEOTIDE SEQUENCE</scope>
    <source>
        <strain evidence="4">IMI 356814</strain>
    </source>
</reference>
<evidence type="ECO:0000259" key="3">
    <source>
        <dbReference type="PROSITE" id="PS00498"/>
    </source>
</evidence>
<accession>A0A9W8Y3W7</accession>
<dbReference type="InterPro" id="IPR050316">
    <property type="entry name" value="Tyrosinase/Hemocyanin"/>
</dbReference>
<evidence type="ECO:0000256" key="2">
    <source>
        <dbReference type="ARBA" id="ARBA00023008"/>
    </source>
</evidence>
<gene>
    <name evidence="4" type="primary">RFT1_2</name>
    <name evidence="4" type="ORF">N0V83_008638</name>
</gene>
<dbReference type="GO" id="GO:0046872">
    <property type="term" value="F:metal ion binding"/>
    <property type="evidence" value="ECO:0007669"/>
    <property type="project" value="UniProtKB-KW"/>
</dbReference>
<sequence length="244" mass="26356">MSRGTSSFGIAILSPPTKRHYEMSAAIRMASQPLKLNSTRPFETAIFDAHNGFGGNGIYVAPTPDQNPLNITGGTGGGCVTSGPFTPPNFTVNFPTADCLRRDFIPWIMNSFADPKLVQHVLAQADYTSFARAIENIPSFDEPNIHGSGHFGVGGVLGTIGNAANSPGDPLFYLHHGNLDRILWTWQQKDLRTRLHQVGGPIAPFDYGGQNVTLDFKINMGKLAGDATLEELLNTQGGTLCYTY</sequence>
<dbReference type="Gene3D" id="1.10.1280.10">
    <property type="entry name" value="Di-copper center containing domain from catechol oxidase"/>
    <property type="match status" value="1"/>
</dbReference>
<dbReference type="PANTHER" id="PTHR11474">
    <property type="entry name" value="TYROSINASE FAMILY MEMBER"/>
    <property type="match status" value="1"/>
</dbReference>
<evidence type="ECO:0000313" key="5">
    <source>
        <dbReference type="Proteomes" id="UP001140560"/>
    </source>
</evidence>
<keyword evidence="1" id="KW-0479">Metal-binding</keyword>